<reference evidence="3 4" key="1">
    <citation type="submission" date="2021-07" db="EMBL/GenBank/DDBJ databases">
        <title>Actinomadura sp. PM05-2 isolated from lichen.</title>
        <authorList>
            <person name="Somphong A."/>
            <person name="Phongsopitanun W."/>
            <person name="Tanasupawat S."/>
            <person name="Peongsungnone V."/>
        </authorList>
    </citation>
    <scope>NUCLEOTIDE SEQUENCE [LARGE SCALE GENOMIC DNA]</scope>
    <source>
        <strain evidence="3 4">PM05-2</strain>
    </source>
</reference>
<evidence type="ECO:0000256" key="1">
    <source>
        <dbReference type="SAM" id="MobiDB-lite"/>
    </source>
</evidence>
<sequence length="232" mass="26433">MSTAVWVVVAVVIVAVLAVVGYLVWSRSRSRRLRQQFGPEYDRTVEQQGSRSAAEKELQDRSRRHQELELRELEPARREEYREEWTKVQERFVDAPEAAVEEADRLVTRAMGERGYPTGDFDENVVHLSVEHGRTLDHYRRAHEISERAGAKQAPTEELRQAMVHYRALFEDLLAVPADERATAPAVETADRPDESPAERTAPGEPVGAEGDRGHRDRAAAERRDDEQTPRS</sequence>
<dbReference type="RefSeq" id="WP_220170364.1">
    <property type="nucleotide sequence ID" value="NZ_JAIBOA010000030.1"/>
</dbReference>
<dbReference type="EMBL" id="JAIBOA010000030">
    <property type="protein sequence ID" value="MBW8487130.1"/>
    <property type="molecule type" value="Genomic_DNA"/>
</dbReference>
<evidence type="ECO:0000256" key="2">
    <source>
        <dbReference type="SAM" id="Phobius"/>
    </source>
</evidence>
<keyword evidence="2" id="KW-0812">Transmembrane</keyword>
<gene>
    <name evidence="3" type="ORF">K1Y72_32515</name>
</gene>
<evidence type="ECO:0008006" key="5">
    <source>
        <dbReference type="Google" id="ProtNLM"/>
    </source>
</evidence>
<name>A0ABS7G329_9ACTN</name>
<comment type="caution">
    <text evidence="3">The sequence shown here is derived from an EMBL/GenBank/DDBJ whole genome shotgun (WGS) entry which is preliminary data.</text>
</comment>
<evidence type="ECO:0000313" key="3">
    <source>
        <dbReference type="EMBL" id="MBW8487130.1"/>
    </source>
</evidence>
<feature type="region of interest" description="Disordered" evidence="1">
    <location>
        <begin position="44"/>
        <end position="63"/>
    </location>
</feature>
<keyword evidence="2" id="KW-0472">Membrane</keyword>
<feature type="region of interest" description="Disordered" evidence="1">
    <location>
        <begin position="179"/>
        <end position="232"/>
    </location>
</feature>
<feature type="compositionally biased region" description="Basic and acidic residues" evidence="1">
    <location>
        <begin position="210"/>
        <end position="232"/>
    </location>
</feature>
<feature type="transmembrane region" description="Helical" evidence="2">
    <location>
        <begin position="6"/>
        <end position="25"/>
    </location>
</feature>
<keyword evidence="2" id="KW-1133">Transmembrane helix</keyword>
<feature type="compositionally biased region" description="Basic and acidic residues" evidence="1">
    <location>
        <begin position="53"/>
        <end position="63"/>
    </location>
</feature>
<keyword evidence="4" id="KW-1185">Reference proteome</keyword>
<dbReference type="Proteomes" id="UP000774570">
    <property type="component" value="Unassembled WGS sequence"/>
</dbReference>
<protein>
    <recommendedName>
        <fullName evidence="5">Secreted protein</fullName>
    </recommendedName>
</protein>
<feature type="compositionally biased region" description="Basic and acidic residues" evidence="1">
    <location>
        <begin position="189"/>
        <end position="198"/>
    </location>
</feature>
<organism evidence="3 4">
    <name type="scientific">Actinomadura parmotrematis</name>
    <dbReference type="NCBI Taxonomy" id="2864039"/>
    <lineage>
        <taxon>Bacteria</taxon>
        <taxon>Bacillati</taxon>
        <taxon>Actinomycetota</taxon>
        <taxon>Actinomycetes</taxon>
        <taxon>Streptosporangiales</taxon>
        <taxon>Thermomonosporaceae</taxon>
        <taxon>Actinomadura</taxon>
    </lineage>
</organism>
<accession>A0ABS7G329</accession>
<evidence type="ECO:0000313" key="4">
    <source>
        <dbReference type="Proteomes" id="UP000774570"/>
    </source>
</evidence>
<proteinExistence type="predicted"/>